<accession>A0A2T4A7C0</accession>
<feature type="region of interest" description="Disordered" evidence="1">
    <location>
        <begin position="116"/>
        <end position="141"/>
    </location>
</feature>
<dbReference type="RefSeq" id="XP_024772560.1">
    <property type="nucleotide sequence ID" value="XM_024915451.1"/>
</dbReference>
<dbReference type="Proteomes" id="UP000241690">
    <property type="component" value="Unassembled WGS sequence"/>
</dbReference>
<feature type="compositionally biased region" description="Polar residues" evidence="1">
    <location>
        <begin position="26"/>
        <end position="37"/>
    </location>
</feature>
<evidence type="ECO:0000313" key="4">
    <source>
        <dbReference type="Proteomes" id="UP000241690"/>
    </source>
</evidence>
<feature type="chain" id="PRO_5015623315" evidence="2">
    <location>
        <begin position="24"/>
        <end position="141"/>
    </location>
</feature>
<keyword evidence="2" id="KW-0732">Signal</keyword>
<name>A0A2T4A7C0_TRIHA</name>
<evidence type="ECO:0000313" key="3">
    <source>
        <dbReference type="EMBL" id="PTB52883.1"/>
    </source>
</evidence>
<reference evidence="3 4" key="1">
    <citation type="submission" date="2016-07" db="EMBL/GenBank/DDBJ databases">
        <title>Multiple horizontal gene transfer events from other fungi enriched the ability of initially mycotrophic Trichoderma (Ascomycota) to feed on dead plant biomass.</title>
        <authorList>
            <consortium name="DOE Joint Genome Institute"/>
            <person name="Aerts A."/>
            <person name="Atanasova L."/>
            <person name="Chenthamara K."/>
            <person name="Zhang J."/>
            <person name="Grujic M."/>
            <person name="Henrissat B."/>
            <person name="Kuo A."/>
            <person name="Salamov A."/>
            <person name="Lipzen A."/>
            <person name="Labutti K."/>
            <person name="Barry K."/>
            <person name="Miao Y."/>
            <person name="Rahimi M.J."/>
            <person name="Shen Q."/>
            <person name="Grigoriev I.V."/>
            <person name="Kubicek C.P."/>
            <person name="Druzhinina I.S."/>
        </authorList>
    </citation>
    <scope>NUCLEOTIDE SEQUENCE [LARGE SCALE GENOMIC DNA]</scope>
    <source>
        <strain evidence="3 4">CBS 226.95</strain>
    </source>
</reference>
<feature type="region of interest" description="Disordered" evidence="1">
    <location>
        <begin position="26"/>
        <end position="67"/>
    </location>
</feature>
<proteinExistence type="predicted"/>
<dbReference type="AlphaFoldDB" id="A0A2T4A7C0"/>
<dbReference type="EMBL" id="KZ679683">
    <property type="protein sequence ID" value="PTB52883.1"/>
    <property type="molecule type" value="Genomic_DNA"/>
</dbReference>
<dbReference type="GeneID" id="36624020"/>
<evidence type="ECO:0000256" key="2">
    <source>
        <dbReference type="SAM" id="SignalP"/>
    </source>
</evidence>
<keyword evidence="4" id="KW-1185">Reference proteome</keyword>
<sequence>MRSNISTFAYVAGLIGLGSQATARSVNQVETKQSNCQDDGDRKRQRQRQKKESRSSTKSSTISPAQTRLAASVSDRYFSSILSLSRYLYAQAALAPLMCLASRRDSFQRTHWLQGWHSSTKPQGKARPGKGGLFCRAKSRQ</sequence>
<protein>
    <submittedName>
        <fullName evidence="3">Uncharacterized protein</fullName>
    </submittedName>
</protein>
<evidence type="ECO:0000256" key="1">
    <source>
        <dbReference type="SAM" id="MobiDB-lite"/>
    </source>
</evidence>
<organism evidence="3 4">
    <name type="scientific">Trichoderma harzianum CBS 226.95</name>
    <dbReference type="NCBI Taxonomy" id="983964"/>
    <lineage>
        <taxon>Eukaryota</taxon>
        <taxon>Fungi</taxon>
        <taxon>Dikarya</taxon>
        <taxon>Ascomycota</taxon>
        <taxon>Pezizomycotina</taxon>
        <taxon>Sordariomycetes</taxon>
        <taxon>Hypocreomycetidae</taxon>
        <taxon>Hypocreales</taxon>
        <taxon>Hypocreaceae</taxon>
        <taxon>Trichoderma</taxon>
    </lineage>
</organism>
<gene>
    <name evidence="3" type="ORF">M431DRAFT_473783</name>
</gene>
<feature type="signal peptide" evidence="2">
    <location>
        <begin position="1"/>
        <end position="23"/>
    </location>
</feature>